<feature type="non-terminal residue" evidence="1">
    <location>
        <position position="75"/>
    </location>
</feature>
<evidence type="ECO:0000313" key="1">
    <source>
        <dbReference type="EMBL" id="CAG8849112.1"/>
    </source>
</evidence>
<accession>A0ACA9SVJ3</accession>
<dbReference type="Proteomes" id="UP000789920">
    <property type="component" value="Unassembled WGS sequence"/>
</dbReference>
<name>A0ACA9SVJ3_9GLOM</name>
<evidence type="ECO:0000313" key="2">
    <source>
        <dbReference type="Proteomes" id="UP000789920"/>
    </source>
</evidence>
<comment type="caution">
    <text evidence="1">The sequence shown here is derived from an EMBL/GenBank/DDBJ whole genome shotgun (WGS) entry which is preliminary data.</text>
</comment>
<protein>
    <submittedName>
        <fullName evidence="1">18063_t:CDS:1</fullName>
    </submittedName>
</protein>
<proteinExistence type="predicted"/>
<dbReference type="EMBL" id="CAJVQC010163933">
    <property type="protein sequence ID" value="CAG8849112.1"/>
    <property type="molecule type" value="Genomic_DNA"/>
</dbReference>
<sequence length="75" mass="8597">MSRRSRLKGREILETESLSRQHSPGEDPLSEDEVALEKGVKRIRLEERLSQEASVASPSRRSSNTEKLSRQKAYE</sequence>
<organism evidence="1 2">
    <name type="scientific">Racocetra persica</name>
    <dbReference type="NCBI Taxonomy" id="160502"/>
    <lineage>
        <taxon>Eukaryota</taxon>
        <taxon>Fungi</taxon>
        <taxon>Fungi incertae sedis</taxon>
        <taxon>Mucoromycota</taxon>
        <taxon>Glomeromycotina</taxon>
        <taxon>Glomeromycetes</taxon>
        <taxon>Diversisporales</taxon>
        <taxon>Gigasporaceae</taxon>
        <taxon>Racocetra</taxon>
    </lineage>
</organism>
<reference evidence="1" key="1">
    <citation type="submission" date="2021-06" db="EMBL/GenBank/DDBJ databases">
        <authorList>
            <person name="Kallberg Y."/>
            <person name="Tangrot J."/>
            <person name="Rosling A."/>
        </authorList>
    </citation>
    <scope>NUCLEOTIDE SEQUENCE</scope>
    <source>
        <strain evidence="1">MA461A</strain>
    </source>
</reference>
<gene>
    <name evidence="1" type="ORF">RPERSI_LOCUS35447</name>
</gene>
<keyword evidence="2" id="KW-1185">Reference proteome</keyword>